<keyword evidence="4" id="KW-0489">Methyltransferase</keyword>
<dbReference type="Pfam" id="PF00856">
    <property type="entry name" value="SET"/>
    <property type="match status" value="1"/>
</dbReference>
<keyword evidence="5" id="KW-0808">Transferase</keyword>
<keyword evidence="13" id="KW-1185">Reference proteome</keyword>
<evidence type="ECO:0000259" key="9">
    <source>
        <dbReference type="PROSITE" id="PS50280"/>
    </source>
</evidence>
<dbReference type="GO" id="GO:0032259">
    <property type="term" value="P:methylation"/>
    <property type="evidence" value="ECO:0007669"/>
    <property type="project" value="UniProtKB-KW"/>
</dbReference>
<dbReference type="OMA" id="SSTCKCE"/>
<keyword evidence="6" id="KW-0949">S-adenosyl-L-methionine</keyword>
<dbReference type="InterPro" id="IPR001214">
    <property type="entry name" value="SET_dom"/>
</dbReference>
<dbReference type="PROSITE" id="PS50280">
    <property type="entry name" value="SET"/>
    <property type="match status" value="1"/>
</dbReference>
<feature type="region of interest" description="Disordered" evidence="8">
    <location>
        <begin position="1"/>
        <end position="36"/>
    </location>
</feature>
<feature type="domain" description="SET" evidence="9">
    <location>
        <begin position="147"/>
        <end position="272"/>
    </location>
</feature>
<evidence type="ECO:0000313" key="13">
    <source>
        <dbReference type="Proteomes" id="UP000027361"/>
    </source>
</evidence>
<dbReference type="SMART" id="SM00570">
    <property type="entry name" value="AWS"/>
    <property type="match status" value="1"/>
</dbReference>
<reference evidence="12 13" key="1">
    <citation type="submission" date="2014-05" db="EMBL/GenBank/DDBJ databases">
        <title>Draft genome sequence of a rare smut relative, Tilletiaria anomala UBC 951.</title>
        <authorList>
            <consortium name="DOE Joint Genome Institute"/>
            <person name="Toome M."/>
            <person name="Kuo A."/>
            <person name="Henrissat B."/>
            <person name="Lipzen A."/>
            <person name="Tritt A."/>
            <person name="Yoshinaga Y."/>
            <person name="Zane M."/>
            <person name="Barry K."/>
            <person name="Grigoriev I.V."/>
            <person name="Spatafora J.W."/>
            <person name="Aimea M.C."/>
        </authorList>
    </citation>
    <scope>NUCLEOTIDE SEQUENCE [LARGE SCALE GENOMIC DNA]</scope>
    <source>
        <strain evidence="12 13">UBC 951</strain>
    </source>
</reference>
<dbReference type="PANTHER" id="PTHR22884">
    <property type="entry name" value="SET DOMAIN PROTEINS"/>
    <property type="match status" value="1"/>
</dbReference>
<dbReference type="InterPro" id="IPR006560">
    <property type="entry name" value="AWS_dom"/>
</dbReference>
<evidence type="ECO:0000256" key="4">
    <source>
        <dbReference type="ARBA" id="ARBA00022603"/>
    </source>
</evidence>
<keyword evidence="7" id="KW-0539">Nucleus</keyword>
<evidence type="ECO:0000256" key="7">
    <source>
        <dbReference type="ARBA" id="ARBA00023242"/>
    </source>
</evidence>
<dbReference type="SUPFAM" id="SSF82199">
    <property type="entry name" value="SET domain"/>
    <property type="match status" value="1"/>
</dbReference>
<protein>
    <submittedName>
        <fullName evidence="12">SET domain-containing protein</fullName>
    </submittedName>
</protein>
<dbReference type="RefSeq" id="XP_013241582.1">
    <property type="nucleotide sequence ID" value="XM_013386128.1"/>
</dbReference>
<dbReference type="InterPro" id="IPR046341">
    <property type="entry name" value="SET_dom_sf"/>
</dbReference>
<feature type="domain" description="AWS" evidence="11">
    <location>
        <begin position="99"/>
        <end position="145"/>
    </location>
</feature>
<dbReference type="AlphaFoldDB" id="A0A066VHT7"/>
<dbReference type="HOGENOM" id="CLU_020840_5_1_1"/>
<dbReference type="PROSITE" id="PS50868">
    <property type="entry name" value="POST_SET"/>
    <property type="match status" value="1"/>
</dbReference>
<accession>A0A066VHT7</accession>
<evidence type="ECO:0000259" key="10">
    <source>
        <dbReference type="PROSITE" id="PS50868"/>
    </source>
</evidence>
<dbReference type="InterPro" id="IPR050777">
    <property type="entry name" value="SET2_Histone-Lys_MeTrsfase"/>
</dbReference>
<dbReference type="GO" id="GO:0005694">
    <property type="term" value="C:chromosome"/>
    <property type="evidence" value="ECO:0007669"/>
    <property type="project" value="UniProtKB-SubCell"/>
</dbReference>
<dbReference type="SMART" id="SM00317">
    <property type="entry name" value="SET"/>
    <property type="match status" value="1"/>
</dbReference>
<proteinExistence type="predicted"/>
<comment type="subcellular location">
    <subcellularLocation>
        <location evidence="2">Chromosome</location>
    </subcellularLocation>
    <subcellularLocation>
        <location evidence="1">Nucleus</location>
    </subcellularLocation>
</comment>
<dbReference type="GO" id="GO:0005634">
    <property type="term" value="C:nucleus"/>
    <property type="evidence" value="ECO:0007669"/>
    <property type="project" value="UniProtKB-SubCell"/>
</dbReference>
<dbReference type="Gene3D" id="2.170.270.10">
    <property type="entry name" value="SET domain"/>
    <property type="match status" value="1"/>
</dbReference>
<dbReference type="STRING" id="1037660.A0A066VHT7"/>
<name>A0A066VHT7_TILAU</name>
<feature type="compositionally biased region" description="Basic and acidic residues" evidence="8">
    <location>
        <begin position="1"/>
        <end position="17"/>
    </location>
</feature>
<dbReference type="Proteomes" id="UP000027361">
    <property type="component" value="Unassembled WGS sequence"/>
</dbReference>
<evidence type="ECO:0000256" key="6">
    <source>
        <dbReference type="ARBA" id="ARBA00022691"/>
    </source>
</evidence>
<dbReference type="PROSITE" id="PS51215">
    <property type="entry name" value="AWS"/>
    <property type="match status" value="1"/>
</dbReference>
<dbReference type="GO" id="GO:0042054">
    <property type="term" value="F:histone methyltransferase activity"/>
    <property type="evidence" value="ECO:0007669"/>
    <property type="project" value="InterPro"/>
</dbReference>
<evidence type="ECO:0000256" key="1">
    <source>
        <dbReference type="ARBA" id="ARBA00004123"/>
    </source>
</evidence>
<feature type="non-terminal residue" evidence="12">
    <location>
        <position position="302"/>
    </location>
</feature>
<evidence type="ECO:0000256" key="2">
    <source>
        <dbReference type="ARBA" id="ARBA00004286"/>
    </source>
</evidence>
<dbReference type="InParanoid" id="A0A066VHT7"/>
<evidence type="ECO:0000256" key="3">
    <source>
        <dbReference type="ARBA" id="ARBA00022454"/>
    </source>
</evidence>
<dbReference type="EMBL" id="JMSN01000084">
    <property type="protein sequence ID" value="KDN41066.1"/>
    <property type="molecule type" value="Genomic_DNA"/>
</dbReference>
<dbReference type="Pfam" id="PF17907">
    <property type="entry name" value="AWS"/>
    <property type="match status" value="1"/>
</dbReference>
<dbReference type="OrthoDB" id="308383at2759"/>
<sequence>MRTRVREAARAAKELHKQPAPRGGIKTRSCAQKPEKGPALPFPIHWGEHLLQRRADFLLPEYFLEEEEAVRARLDAKAKPEPYREIPRNQYTSRRKLQANAAVCQCKPDSRCRDECMNRLMQYICDPKTCPCGENCTNQRLGVRVPPKCEVVKCGKRGFGLKTKEPLKKGQLVDEYRGEIIDLPEATRRTVNIYKEKGNFYLLDYDAAAGEVLDSGMKGNRTRFANHSCDPNCHMQKWIICGTGEQLKAEFEIGLFASRDIEAGEELTYDYGNMDGEVTDKGTPITCHCGSENCSGVLGGKK</sequence>
<organism evidence="12 13">
    <name type="scientific">Tilletiaria anomala (strain ATCC 24038 / CBS 436.72 / UBC 951)</name>
    <dbReference type="NCBI Taxonomy" id="1037660"/>
    <lineage>
        <taxon>Eukaryota</taxon>
        <taxon>Fungi</taxon>
        <taxon>Dikarya</taxon>
        <taxon>Basidiomycota</taxon>
        <taxon>Ustilaginomycotina</taxon>
        <taxon>Exobasidiomycetes</taxon>
        <taxon>Georgefischeriales</taxon>
        <taxon>Tilletiariaceae</taxon>
        <taxon>Tilletiaria</taxon>
    </lineage>
</organism>
<evidence type="ECO:0000313" key="12">
    <source>
        <dbReference type="EMBL" id="KDN41066.1"/>
    </source>
</evidence>
<gene>
    <name evidence="12" type="ORF">K437DRAFT_226983</name>
</gene>
<dbReference type="SMART" id="SM00508">
    <property type="entry name" value="PostSET"/>
    <property type="match status" value="1"/>
</dbReference>
<evidence type="ECO:0000256" key="8">
    <source>
        <dbReference type="SAM" id="MobiDB-lite"/>
    </source>
</evidence>
<keyword evidence="3" id="KW-0158">Chromosome</keyword>
<comment type="caution">
    <text evidence="12">The sequence shown here is derived from an EMBL/GenBank/DDBJ whole genome shotgun (WGS) entry which is preliminary data.</text>
</comment>
<dbReference type="GeneID" id="25262600"/>
<dbReference type="InterPro" id="IPR003616">
    <property type="entry name" value="Post-SET_dom"/>
</dbReference>
<feature type="domain" description="Post-SET" evidence="10">
    <location>
        <begin position="283"/>
        <end position="299"/>
    </location>
</feature>
<evidence type="ECO:0000259" key="11">
    <source>
        <dbReference type="PROSITE" id="PS51215"/>
    </source>
</evidence>
<evidence type="ECO:0000256" key="5">
    <source>
        <dbReference type="ARBA" id="ARBA00022679"/>
    </source>
</evidence>